<name>A0ABW5BIY8_9PROT</name>
<dbReference type="Pfam" id="PF07750">
    <property type="entry name" value="GcrA"/>
    <property type="match status" value="1"/>
</dbReference>
<dbReference type="InterPro" id="IPR011681">
    <property type="entry name" value="GcrA"/>
</dbReference>
<dbReference type="Proteomes" id="UP001597294">
    <property type="component" value="Unassembled WGS sequence"/>
</dbReference>
<reference evidence="3" key="1">
    <citation type="journal article" date="2019" name="Int. J. Syst. Evol. Microbiol.">
        <title>The Global Catalogue of Microorganisms (GCM) 10K type strain sequencing project: providing services to taxonomists for standard genome sequencing and annotation.</title>
        <authorList>
            <consortium name="The Broad Institute Genomics Platform"/>
            <consortium name="The Broad Institute Genome Sequencing Center for Infectious Disease"/>
            <person name="Wu L."/>
            <person name="Ma J."/>
        </authorList>
    </citation>
    <scope>NUCLEOTIDE SEQUENCE [LARGE SCALE GENOMIC DNA]</scope>
    <source>
        <strain evidence="3">CGMCC 4.7192</strain>
    </source>
</reference>
<feature type="region of interest" description="Disordered" evidence="1">
    <location>
        <begin position="41"/>
        <end position="174"/>
    </location>
</feature>
<gene>
    <name evidence="2" type="ORF">ACFSKO_10835</name>
</gene>
<keyword evidence="3" id="KW-1185">Reference proteome</keyword>
<accession>A0ABW5BIY8</accession>
<feature type="compositionally biased region" description="Low complexity" evidence="1">
    <location>
        <begin position="67"/>
        <end position="100"/>
    </location>
</feature>
<protein>
    <submittedName>
        <fullName evidence="2">GcrA family cell cycle regulator</fullName>
    </submittedName>
</protein>
<evidence type="ECO:0000313" key="3">
    <source>
        <dbReference type="Proteomes" id="UP001597294"/>
    </source>
</evidence>
<feature type="compositionally biased region" description="Basic and acidic residues" evidence="1">
    <location>
        <begin position="55"/>
        <end position="66"/>
    </location>
</feature>
<dbReference type="RefSeq" id="WP_380251373.1">
    <property type="nucleotide sequence ID" value="NZ_JBHUII010000004.1"/>
</dbReference>
<dbReference type="Gene3D" id="1.10.10.60">
    <property type="entry name" value="Homeodomain-like"/>
    <property type="match status" value="1"/>
</dbReference>
<comment type="caution">
    <text evidence="2">The sequence shown here is derived from an EMBL/GenBank/DDBJ whole genome shotgun (WGS) entry which is preliminary data.</text>
</comment>
<proteinExistence type="predicted"/>
<sequence>MNWTEERIELLKKLWAEGHSASQIGKMLGVSKNAVVGKAHRMKLAARPSPIKRSAKSDTAKKDAPAKKAAPKAVKPAAATVKPEPKAARAAPAAAKASVVPPKPRGFAPPPRPVAPKVQKAPTAAELKAASLPAKARRKASSDAADRKLFSGALEKRKGPKCLWPEGDPGDDDFHFCGAPAVPSKPYCAEHCARAYITKSSRNSKKPVMPLVDNSAKDNKEGASSTEGSSSSETKSA</sequence>
<organism evidence="2 3">
    <name type="scientific">Kiloniella antarctica</name>
    <dbReference type="NCBI Taxonomy" id="1550907"/>
    <lineage>
        <taxon>Bacteria</taxon>
        <taxon>Pseudomonadati</taxon>
        <taxon>Pseudomonadota</taxon>
        <taxon>Alphaproteobacteria</taxon>
        <taxon>Rhodospirillales</taxon>
        <taxon>Kiloniellaceae</taxon>
        <taxon>Kiloniella</taxon>
    </lineage>
</organism>
<feature type="compositionally biased region" description="Basic and acidic residues" evidence="1">
    <location>
        <begin position="140"/>
        <end position="157"/>
    </location>
</feature>
<evidence type="ECO:0000313" key="2">
    <source>
        <dbReference type="EMBL" id="MFD2206113.1"/>
    </source>
</evidence>
<feature type="compositionally biased region" description="Low complexity" evidence="1">
    <location>
        <begin position="222"/>
        <end position="237"/>
    </location>
</feature>
<evidence type="ECO:0000256" key="1">
    <source>
        <dbReference type="SAM" id="MobiDB-lite"/>
    </source>
</evidence>
<dbReference type="EMBL" id="JBHUII010000004">
    <property type="protein sequence ID" value="MFD2206113.1"/>
    <property type="molecule type" value="Genomic_DNA"/>
</dbReference>
<feature type="compositionally biased region" description="Pro residues" evidence="1">
    <location>
        <begin position="101"/>
        <end position="114"/>
    </location>
</feature>
<feature type="region of interest" description="Disordered" evidence="1">
    <location>
        <begin position="199"/>
        <end position="237"/>
    </location>
</feature>